<dbReference type="KEGG" id="ltr:EVS81_05900"/>
<dbReference type="GO" id="GO:0005886">
    <property type="term" value="C:plasma membrane"/>
    <property type="evidence" value="ECO:0007669"/>
    <property type="project" value="UniProtKB-SubCell"/>
</dbReference>
<feature type="transmembrane region" description="Helical" evidence="7">
    <location>
        <begin position="20"/>
        <end position="40"/>
    </location>
</feature>
<feature type="transmembrane region" description="Helical" evidence="7">
    <location>
        <begin position="77"/>
        <end position="97"/>
    </location>
</feature>
<proteinExistence type="inferred from homology"/>
<keyword evidence="5 7" id="KW-1133">Transmembrane helix</keyword>
<keyword evidence="10" id="KW-1185">Reference proteome</keyword>
<feature type="transmembrane region" description="Helical" evidence="7">
    <location>
        <begin position="47"/>
        <end position="71"/>
    </location>
</feature>
<dbReference type="PANTHER" id="PTHR34582:SF6">
    <property type="entry name" value="UPF0702 TRANSMEMBRANE PROTEIN YCAP"/>
    <property type="match status" value="1"/>
</dbReference>
<evidence type="ECO:0000313" key="10">
    <source>
        <dbReference type="Proteomes" id="UP000289260"/>
    </source>
</evidence>
<evidence type="ECO:0000259" key="8">
    <source>
        <dbReference type="Pfam" id="PF04239"/>
    </source>
</evidence>
<dbReference type="RefSeq" id="WP_130109570.1">
    <property type="nucleotide sequence ID" value="NZ_CP035806.1"/>
</dbReference>
<evidence type="ECO:0000256" key="7">
    <source>
        <dbReference type="SAM" id="Phobius"/>
    </source>
</evidence>
<protein>
    <submittedName>
        <fullName evidence="9">DUF421 domain-containing protein</fullName>
    </submittedName>
</protein>
<evidence type="ECO:0000313" key="9">
    <source>
        <dbReference type="EMBL" id="QBE48432.1"/>
    </source>
</evidence>
<keyword evidence="6 7" id="KW-0472">Membrane</keyword>
<dbReference type="Pfam" id="PF04239">
    <property type="entry name" value="DUF421"/>
    <property type="match status" value="1"/>
</dbReference>
<evidence type="ECO:0000256" key="2">
    <source>
        <dbReference type="ARBA" id="ARBA00006448"/>
    </source>
</evidence>
<reference evidence="9 10" key="1">
    <citation type="submission" date="2019-02" db="EMBL/GenBank/DDBJ databases">
        <authorList>
            <person name="Sun L."/>
            <person name="Pan D."/>
            <person name="Wu X."/>
        </authorList>
    </citation>
    <scope>NUCLEOTIDE SEQUENCE [LARGE SCALE GENOMIC DNA]</scope>
    <source>
        <strain evidence="9 10">JW-1</strain>
    </source>
</reference>
<dbReference type="AlphaFoldDB" id="A0A4P6KDW3"/>
<evidence type="ECO:0000256" key="6">
    <source>
        <dbReference type="ARBA" id="ARBA00023136"/>
    </source>
</evidence>
<gene>
    <name evidence="9" type="ORF">EVS81_05900</name>
</gene>
<evidence type="ECO:0000256" key="4">
    <source>
        <dbReference type="ARBA" id="ARBA00022692"/>
    </source>
</evidence>
<accession>A0A4P6KDW3</accession>
<feature type="domain" description="YetF C-terminal" evidence="8">
    <location>
        <begin position="103"/>
        <end position="168"/>
    </location>
</feature>
<dbReference type="Gene3D" id="3.30.240.20">
    <property type="entry name" value="bsu07140 like domains"/>
    <property type="match status" value="1"/>
</dbReference>
<dbReference type="InterPro" id="IPR007353">
    <property type="entry name" value="DUF421"/>
</dbReference>
<keyword evidence="3" id="KW-1003">Cell membrane</keyword>
<keyword evidence="4 7" id="KW-0812">Transmembrane</keyword>
<comment type="subcellular location">
    <subcellularLocation>
        <location evidence="1">Cell membrane</location>
        <topology evidence="1">Multi-pass membrane protein</topology>
    </subcellularLocation>
</comment>
<evidence type="ECO:0000256" key="3">
    <source>
        <dbReference type="ARBA" id="ARBA00022475"/>
    </source>
</evidence>
<organism evidence="9 10">
    <name type="scientific">Leucobacter triazinivorans</name>
    <dbReference type="NCBI Taxonomy" id="1784719"/>
    <lineage>
        <taxon>Bacteria</taxon>
        <taxon>Bacillati</taxon>
        <taxon>Actinomycetota</taxon>
        <taxon>Actinomycetes</taxon>
        <taxon>Micrococcales</taxon>
        <taxon>Microbacteriaceae</taxon>
        <taxon>Leucobacter</taxon>
    </lineage>
</organism>
<dbReference type="Proteomes" id="UP000289260">
    <property type="component" value="Chromosome"/>
</dbReference>
<comment type="similarity">
    <text evidence="2">Belongs to the UPF0702 family.</text>
</comment>
<dbReference type="InterPro" id="IPR023090">
    <property type="entry name" value="UPF0702_alpha/beta_dom_sf"/>
</dbReference>
<dbReference type="PANTHER" id="PTHR34582">
    <property type="entry name" value="UPF0702 TRANSMEMBRANE PROTEIN YCAP"/>
    <property type="match status" value="1"/>
</dbReference>
<evidence type="ECO:0000256" key="1">
    <source>
        <dbReference type="ARBA" id="ARBA00004651"/>
    </source>
</evidence>
<name>A0A4P6KDW3_9MICO</name>
<dbReference type="EMBL" id="CP035806">
    <property type="protein sequence ID" value="QBE48432.1"/>
    <property type="molecule type" value="Genomic_DNA"/>
</dbReference>
<evidence type="ECO:0000256" key="5">
    <source>
        <dbReference type="ARBA" id="ARBA00022989"/>
    </source>
</evidence>
<sequence length="190" mass="20342">MQPPGGWTDTLIAALGIEWHRIPVVIASAVIIYLVFLLLVRIFGARILTVTSGFDALVFIMLGAVAGRVILGHPPTVAAGVIGLVTLMVMEAIFGAVERTWATRRLVSARPVLVFAHGRAIETACRRTHTSEADLHTAMRRAGVAAPAEVQCIILEPHGDYSLIRAGAPLDPALFAHVVGAEEHLFTARD</sequence>
<dbReference type="OrthoDB" id="3266405at2"/>